<accession>A0A0G0WVP3</accession>
<keyword evidence="1" id="KW-0812">Transmembrane</keyword>
<dbReference type="PANTHER" id="PTHR41771:SF1">
    <property type="entry name" value="MEMBRANE PROTEIN"/>
    <property type="match status" value="1"/>
</dbReference>
<sequence length="377" mass="41336">MKLRLKAVIILITIASVLTISSIVHIAFAQQQTENQINYYQAKVREVLEDGYKDITGSKQPYQRLKIVILNGDLKGKEMEVENGGEFSIAEEQRVKRGDKIVISETNDIDGNSVFIISDKYRTGQVILLIVAFSILAVIAAGRRGITSIIGLFFSVLIISNFLIPRILAGDNPTLISYIATLLIAVVSLYLAHGFNKNTSLSLISTLITLFISIILSNIAVRMTGLTGAGSEESMFLQLNQNINISLKGLLLGGIILGVLGVLDDITTAQTSVVHEIKNANPRLPLGEIYSRAANVGKEHITSLINTLFLAYAGVSLPLFLLFKINNFQPAWVIFNSEFIVEEVVRTVVGSMSLILAVPLSTFIAAYYYNKQRTVTN</sequence>
<feature type="transmembrane region" description="Helical" evidence="1">
    <location>
        <begin position="245"/>
        <end position="263"/>
    </location>
</feature>
<dbReference type="PANTHER" id="PTHR41771">
    <property type="entry name" value="MEMBRANE PROTEIN-RELATED"/>
    <property type="match status" value="1"/>
</dbReference>
<evidence type="ECO:0000256" key="1">
    <source>
        <dbReference type="SAM" id="Phobius"/>
    </source>
</evidence>
<name>A0A0G0WVP3_UNCKA</name>
<feature type="transmembrane region" description="Helical" evidence="1">
    <location>
        <begin position="304"/>
        <end position="325"/>
    </location>
</feature>
<dbReference type="AlphaFoldDB" id="A0A0G0WVP3"/>
<feature type="transmembrane region" description="Helical" evidence="1">
    <location>
        <begin position="204"/>
        <end position="225"/>
    </location>
</feature>
<dbReference type="Proteomes" id="UP000034163">
    <property type="component" value="Unassembled WGS sequence"/>
</dbReference>
<keyword evidence="1" id="KW-1133">Transmembrane helix</keyword>
<evidence type="ECO:0000313" key="3">
    <source>
        <dbReference type="Proteomes" id="UP000034163"/>
    </source>
</evidence>
<dbReference type="Pfam" id="PF07907">
    <property type="entry name" value="YibE_F"/>
    <property type="match status" value="1"/>
</dbReference>
<feature type="transmembrane region" description="Helical" evidence="1">
    <location>
        <begin position="345"/>
        <end position="369"/>
    </location>
</feature>
<comment type="caution">
    <text evidence="2">The sequence shown here is derived from an EMBL/GenBank/DDBJ whole genome shotgun (WGS) entry which is preliminary data.</text>
</comment>
<feature type="transmembrane region" description="Helical" evidence="1">
    <location>
        <begin position="123"/>
        <end position="142"/>
    </location>
</feature>
<feature type="transmembrane region" description="Helical" evidence="1">
    <location>
        <begin position="175"/>
        <end position="192"/>
    </location>
</feature>
<proteinExistence type="predicted"/>
<dbReference type="EMBL" id="LCBS01000026">
    <property type="protein sequence ID" value="KKS16182.1"/>
    <property type="molecule type" value="Genomic_DNA"/>
</dbReference>
<evidence type="ECO:0008006" key="4">
    <source>
        <dbReference type="Google" id="ProtNLM"/>
    </source>
</evidence>
<reference evidence="2 3" key="1">
    <citation type="journal article" date="2015" name="Nature">
        <title>rRNA introns, odd ribosomes, and small enigmatic genomes across a large radiation of phyla.</title>
        <authorList>
            <person name="Brown C.T."/>
            <person name="Hug L.A."/>
            <person name="Thomas B.C."/>
            <person name="Sharon I."/>
            <person name="Castelle C.J."/>
            <person name="Singh A."/>
            <person name="Wilkins M.J."/>
            <person name="Williams K.H."/>
            <person name="Banfield J.F."/>
        </authorList>
    </citation>
    <scope>NUCLEOTIDE SEQUENCE [LARGE SCALE GENOMIC DNA]</scope>
</reference>
<evidence type="ECO:0000313" key="2">
    <source>
        <dbReference type="EMBL" id="KKS16182.1"/>
    </source>
</evidence>
<gene>
    <name evidence="2" type="ORF">UU72_C0026G0014</name>
</gene>
<organism evidence="2 3">
    <name type="scientific">candidate division WWE3 bacterium GW2011_GWB1_41_6</name>
    <dbReference type="NCBI Taxonomy" id="1619112"/>
    <lineage>
        <taxon>Bacteria</taxon>
        <taxon>Katanobacteria</taxon>
    </lineage>
</organism>
<dbReference type="InterPro" id="IPR012507">
    <property type="entry name" value="YibE_F"/>
</dbReference>
<feature type="transmembrane region" description="Helical" evidence="1">
    <location>
        <begin position="149"/>
        <end position="169"/>
    </location>
</feature>
<protein>
    <recommendedName>
        <fullName evidence="4">YibE/F family protein</fullName>
    </recommendedName>
</protein>
<keyword evidence="1" id="KW-0472">Membrane</keyword>